<dbReference type="InterPro" id="IPR036397">
    <property type="entry name" value="RNaseH_sf"/>
</dbReference>
<dbReference type="Gene3D" id="3.30.420.10">
    <property type="entry name" value="Ribonuclease H-like superfamily/Ribonuclease H"/>
    <property type="match status" value="1"/>
</dbReference>
<comment type="subcellular location">
    <subcellularLocation>
        <location evidence="4 14">Cytoplasm</location>
    </subcellularLocation>
</comment>
<dbReference type="EC" id="3.1.26.4" evidence="6 14"/>
<dbReference type="InterPro" id="IPR024567">
    <property type="entry name" value="RNase_HII/HIII_dom"/>
</dbReference>
<dbReference type="GO" id="GO:0004523">
    <property type="term" value="F:RNA-DNA hybrid ribonuclease activity"/>
    <property type="evidence" value="ECO:0007669"/>
    <property type="project" value="UniProtKB-UniRule"/>
</dbReference>
<reference evidence="18" key="1">
    <citation type="submission" date="2015-06" db="EMBL/GenBank/DDBJ databases">
        <authorList>
            <person name="Bertelli C."/>
        </authorList>
    </citation>
    <scope>NUCLEOTIDE SEQUENCE [LARGE SCALE GENOMIC DNA]</scope>
    <source>
        <strain evidence="18">CRIB-30</strain>
    </source>
</reference>
<dbReference type="PIRSF" id="PIRSF037748">
    <property type="entry name" value="RnhC"/>
    <property type="match status" value="1"/>
</dbReference>
<feature type="binding site" evidence="14 15">
    <location>
        <position position="201"/>
    </location>
    <ligand>
        <name>a divalent metal cation</name>
        <dbReference type="ChEBI" id="CHEBI:60240"/>
    </ligand>
</feature>
<evidence type="ECO:0000256" key="2">
    <source>
        <dbReference type="ARBA" id="ARBA00001946"/>
    </source>
</evidence>
<comment type="similarity">
    <text evidence="5 14">Belongs to the RNase HII family. RnhC subfamily.</text>
</comment>
<keyword evidence="11 14" id="KW-0255">Endonuclease</keyword>
<dbReference type="PANTHER" id="PTHR10954:SF23">
    <property type="entry name" value="RIBONUCLEASE"/>
    <property type="match status" value="1"/>
</dbReference>
<dbReference type="GO" id="GO:0043137">
    <property type="term" value="P:DNA replication, removal of RNA primer"/>
    <property type="evidence" value="ECO:0007669"/>
    <property type="project" value="TreeGrafter"/>
</dbReference>
<dbReference type="CDD" id="cd14796">
    <property type="entry name" value="RNAse_HIII_N"/>
    <property type="match status" value="1"/>
</dbReference>
<dbReference type="PROSITE" id="PS51975">
    <property type="entry name" value="RNASE_H_2"/>
    <property type="match status" value="1"/>
</dbReference>
<proteinExistence type="inferred from homology"/>
<comment type="function">
    <text evidence="3 14">Endonuclease that specifically degrades the RNA of RNA-DNA hybrids.</text>
</comment>
<keyword evidence="10 14" id="KW-0479">Metal-binding</keyword>
<dbReference type="GO" id="GO:0006298">
    <property type="term" value="P:mismatch repair"/>
    <property type="evidence" value="ECO:0007669"/>
    <property type="project" value="TreeGrafter"/>
</dbReference>
<sequence>MEEPKKSPVFVAKIDLALGGKIESDLTERGFSITRPAYTVFSARKERLSVTLYQSGKLTVQGKDSQELIEFYLEPEILGTFAHTSKEAYVDTSPRIGVDESGKGDFFGPLVVAAVYGDESTIPKLLEIGCKDSKALKDANILQLAKKIRATVHHDVIRISPAKYNELYAKFGNLNTLLAWGHAQAISNLAQRTGCKRAIIDQFASEHVVKNALMKKQKDIDLTQRHKGEEDVVVAAASILAREGFLLGMMGLEKSYGMPFPKGASSKTIAAANDFARRFGKVRLTETAKTHFKTYFEIQDNH</sequence>
<evidence type="ECO:0000256" key="13">
    <source>
        <dbReference type="ARBA" id="ARBA00022842"/>
    </source>
</evidence>
<dbReference type="EMBL" id="CWGJ01000028">
    <property type="protein sequence ID" value="CRX39438.1"/>
    <property type="molecule type" value="Genomic_DNA"/>
</dbReference>
<comment type="cofactor">
    <cofactor evidence="2">
        <name>Mg(2+)</name>
        <dbReference type="ChEBI" id="CHEBI:18420"/>
    </cofactor>
</comment>
<dbReference type="PANTHER" id="PTHR10954">
    <property type="entry name" value="RIBONUCLEASE H2 SUBUNIT A"/>
    <property type="match status" value="1"/>
</dbReference>
<evidence type="ECO:0000256" key="10">
    <source>
        <dbReference type="ARBA" id="ARBA00022723"/>
    </source>
</evidence>
<dbReference type="OrthoDB" id="9777935at2"/>
<keyword evidence="18" id="KW-1185">Reference proteome</keyword>
<keyword evidence="13 14" id="KW-0460">Magnesium</keyword>
<comment type="catalytic activity">
    <reaction evidence="1 14 15">
        <text>Endonucleolytic cleavage to 5'-phosphomonoester.</text>
        <dbReference type="EC" id="3.1.26.4"/>
    </reaction>
</comment>
<dbReference type="InterPro" id="IPR001352">
    <property type="entry name" value="RNase_HII/HIII"/>
</dbReference>
<dbReference type="GO" id="GO:0003723">
    <property type="term" value="F:RNA binding"/>
    <property type="evidence" value="ECO:0007669"/>
    <property type="project" value="UniProtKB-UniRule"/>
</dbReference>
<protein>
    <recommendedName>
        <fullName evidence="7 14">Ribonuclease HIII</fullName>
        <shortName evidence="14">RNase HIII</shortName>
        <ecNumber evidence="6 14">3.1.26.4</ecNumber>
    </recommendedName>
</protein>
<evidence type="ECO:0000256" key="7">
    <source>
        <dbReference type="ARBA" id="ARBA00021407"/>
    </source>
</evidence>
<dbReference type="InterPro" id="IPR024568">
    <property type="entry name" value="RNase_HIII_N"/>
</dbReference>
<dbReference type="Proteomes" id="UP000220251">
    <property type="component" value="Unassembled WGS sequence"/>
</dbReference>
<dbReference type="Pfam" id="PF11858">
    <property type="entry name" value="DUF3378"/>
    <property type="match status" value="1"/>
</dbReference>
<feature type="domain" description="RNase H type-2" evidence="16">
    <location>
        <begin position="93"/>
        <end position="302"/>
    </location>
</feature>
<dbReference type="NCBIfam" id="TIGR00716">
    <property type="entry name" value="rnhC"/>
    <property type="match status" value="1"/>
</dbReference>
<evidence type="ECO:0000256" key="9">
    <source>
        <dbReference type="ARBA" id="ARBA00022722"/>
    </source>
</evidence>
<evidence type="ECO:0000256" key="5">
    <source>
        <dbReference type="ARBA" id="ARBA00008378"/>
    </source>
</evidence>
<gene>
    <name evidence="14 17" type="primary">rnhC</name>
    <name evidence="17" type="ORF">ELAC_2117</name>
</gene>
<dbReference type="GO" id="GO:0005737">
    <property type="term" value="C:cytoplasm"/>
    <property type="evidence" value="ECO:0007669"/>
    <property type="project" value="UniProtKB-SubCell"/>
</dbReference>
<evidence type="ECO:0000256" key="12">
    <source>
        <dbReference type="ARBA" id="ARBA00022801"/>
    </source>
</evidence>
<dbReference type="RefSeq" id="WP_098039305.1">
    <property type="nucleotide sequence ID" value="NZ_CWGJ01000028.1"/>
</dbReference>
<evidence type="ECO:0000256" key="6">
    <source>
        <dbReference type="ARBA" id="ARBA00012180"/>
    </source>
</evidence>
<evidence type="ECO:0000256" key="4">
    <source>
        <dbReference type="ARBA" id="ARBA00004496"/>
    </source>
</evidence>
<dbReference type="HAMAP" id="MF_00053">
    <property type="entry name" value="RNase_HIII"/>
    <property type="match status" value="1"/>
</dbReference>
<evidence type="ECO:0000256" key="3">
    <source>
        <dbReference type="ARBA" id="ARBA00004065"/>
    </source>
</evidence>
<organism evidence="17 18">
    <name type="scientific">Estrella lausannensis</name>
    <dbReference type="NCBI Taxonomy" id="483423"/>
    <lineage>
        <taxon>Bacteria</taxon>
        <taxon>Pseudomonadati</taxon>
        <taxon>Chlamydiota</taxon>
        <taxon>Chlamydiia</taxon>
        <taxon>Parachlamydiales</taxon>
        <taxon>Candidatus Criblamydiaceae</taxon>
        <taxon>Estrella</taxon>
    </lineage>
</organism>
<evidence type="ECO:0000256" key="14">
    <source>
        <dbReference type="HAMAP-Rule" id="MF_00053"/>
    </source>
</evidence>
<evidence type="ECO:0000313" key="17">
    <source>
        <dbReference type="EMBL" id="CRX39438.1"/>
    </source>
</evidence>
<dbReference type="SUPFAM" id="SSF53098">
    <property type="entry name" value="Ribonuclease H-like"/>
    <property type="match status" value="1"/>
</dbReference>
<name>A0A0H5DSX5_9BACT</name>
<evidence type="ECO:0000256" key="1">
    <source>
        <dbReference type="ARBA" id="ARBA00000077"/>
    </source>
</evidence>
<dbReference type="Pfam" id="PF01351">
    <property type="entry name" value="RNase_HII"/>
    <property type="match status" value="1"/>
</dbReference>
<evidence type="ECO:0000256" key="8">
    <source>
        <dbReference type="ARBA" id="ARBA00022490"/>
    </source>
</evidence>
<evidence type="ECO:0000256" key="15">
    <source>
        <dbReference type="PROSITE-ProRule" id="PRU01319"/>
    </source>
</evidence>
<dbReference type="Gene3D" id="3.30.310.10">
    <property type="entry name" value="TATA-Binding Protein"/>
    <property type="match status" value="1"/>
</dbReference>
<accession>A0A0H5DSX5</accession>
<feature type="binding site" evidence="14 15">
    <location>
        <position position="100"/>
    </location>
    <ligand>
        <name>a divalent metal cation</name>
        <dbReference type="ChEBI" id="CHEBI:60240"/>
    </ligand>
</feature>
<dbReference type="InterPro" id="IPR012295">
    <property type="entry name" value="TBP_dom_sf"/>
</dbReference>
<keyword evidence="9 14" id="KW-0540">Nuclease</keyword>
<evidence type="ECO:0000256" key="11">
    <source>
        <dbReference type="ARBA" id="ARBA00022759"/>
    </source>
</evidence>
<evidence type="ECO:0000313" key="18">
    <source>
        <dbReference type="Proteomes" id="UP000220251"/>
    </source>
</evidence>
<dbReference type="GO" id="GO:0032299">
    <property type="term" value="C:ribonuclease H2 complex"/>
    <property type="evidence" value="ECO:0007669"/>
    <property type="project" value="TreeGrafter"/>
</dbReference>
<dbReference type="AlphaFoldDB" id="A0A0H5DSX5"/>
<keyword evidence="8 14" id="KW-0963">Cytoplasm</keyword>
<dbReference type="GO" id="GO:0000287">
    <property type="term" value="F:magnesium ion binding"/>
    <property type="evidence" value="ECO:0007669"/>
    <property type="project" value="UniProtKB-UniRule"/>
</dbReference>
<evidence type="ECO:0000259" key="16">
    <source>
        <dbReference type="PROSITE" id="PS51975"/>
    </source>
</evidence>
<dbReference type="InterPro" id="IPR004641">
    <property type="entry name" value="RNase_HIII"/>
</dbReference>
<dbReference type="CDD" id="cd06590">
    <property type="entry name" value="RNase_HII_bacteria_HIII_like"/>
    <property type="match status" value="1"/>
</dbReference>
<keyword evidence="12 14" id="KW-0378">Hydrolase</keyword>
<feature type="binding site" evidence="14 15">
    <location>
        <position position="99"/>
    </location>
    <ligand>
        <name>a divalent metal cation</name>
        <dbReference type="ChEBI" id="CHEBI:60240"/>
    </ligand>
</feature>
<comment type="cofactor">
    <cofactor evidence="14 15">
        <name>Mn(2+)</name>
        <dbReference type="ChEBI" id="CHEBI:29035"/>
    </cofactor>
    <cofactor evidence="14 15">
        <name>Mg(2+)</name>
        <dbReference type="ChEBI" id="CHEBI:18420"/>
    </cofactor>
    <text evidence="14 15">Manganese or magnesium. Binds 1 divalent metal ion per monomer in the absence of substrate. May bind a second metal ion after substrate binding.</text>
</comment>
<dbReference type="InterPro" id="IPR012337">
    <property type="entry name" value="RNaseH-like_sf"/>
</dbReference>